<dbReference type="OrthoDB" id="5191116at2"/>
<dbReference type="AlphaFoldDB" id="A0A4R7J9Y1"/>
<feature type="transmembrane region" description="Helical" evidence="1">
    <location>
        <begin position="188"/>
        <end position="205"/>
    </location>
</feature>
<accession>A0A4R7J9Y1</accession>
<dbReference type="Proteomes" id="UP000295371">
    <property type="component" value="Unassembled WGS sequence"/>
</dbReference>
<keyword evidence="1" id="KW-0472">Membrane</keyword>
<dbReference type="InterPro" id="IPR009339">
    <property type="entry name" value="DUF998"/>
</dbReference>
<dbReference type="Pfam" id="PF06197">
    <property type="entry name" value="DUF998"/>
    <property type="match status" value="1"/>
</dbReference>
<evidence type="ECO:0000313" key="2">
    <source>
        <dbReference type="EMBL" id="TDT33407.1"/>
    </source>
</evidence>
<organism evidence="2 3">
    <name type="scientific">Naumannella halotolerans</name>
    <dbReference type="NCBI Taxonomy" id="993414"/>
    <lineage>
        <taxon>Bacteria</taxon>
        <taxon>Bacillati</taxon>
        <taxon>Actinomycetota</taxon>
        <taxon>Actinomycetes</taxon>
        <taxon>Propionibacteriales</taxon>
        <taxon>Propionibacteriaceae</taxon>
        <taxon>Naumannella</taxon>
    </lineage>
</organism>
<feature type="transmembrane region" description="Helical" evidence="1">
    <location>
        <begin position="117"/>
        <end position="137"/>
    </location>
</feature>
<keyword evidence="3" id="KW-1185">Reference proteome</keyword>
<dbReference type="EMBL" id="SOAW01000001">
    <property type="protein sequence ID" value="TDT33407.1"/>
    <property type="molecule type" value="Genomic_DNA"/>
</dbReference>
<comment type="caution">
    <text evidence="2">The sequence shown here is derived from an EMBL/GenBank/DDBJ whole genome shotgun (WGS) entry which is preliminary data.</text>
</comment>
<feature type="transmembrane region" description="Helical" evidence="1">
    <location>
        <begin position="149"/>
        <end position="168"/>
    </location>
</feature>
<name>A0A4R7J9Y1_9ACTN</name>
<reference evidence="2 3" key="1">
    <citation type="submission" date="2019-03" db="EMBL/GenBank/DDBJ databases">
        <title>Genomic Encyclopedia of Archaeal and Bacterial Type Strains, Phase II (KMG-II): from individual species to whole genera.</title>
        <authorList>
            <person name="Goeker M."/>
        </authorList>
    </citation>
    <scope>NUCLEOTIDE SEQUENCE [LARGE SCALE GENOMIC DNA]</scope>
    <source>
        <strain evidence="2 3">DSM 24323</strain>
    </source>
</reference>
<protein>
    <submittedName>
        <fullName evidence="2">Uncharacterized protein DUF998</fullName>
    </submittedName>
</protein>
<dbReference type="RefSeq" id="WP_133753928.1">
    <property type="nucleotide sequence ID" value="NZ_SOAW01000001.1"/>
</dbReference>
<gene>
    <name evidence="2" type="ORF">CLV29_1018</name>
</gene>
<keyword evidence="1" id="KW-1133">Transmembrane helix</keyword>
<keyword evidence="1" id="KW-0812">Transmembrane</keyword>
<feature type="transmembrane region" description="Helical" evidence="1">
    <location>
        <begin position="64"/>
        <end position="84"/>
    </location>
</feature>
<evidence type="ECO:0000313" key="3">
    <source>
        <dbReference type="Proteomes" id="UP000295371"/>
    </source>
</evidence>
<evidence type="ECO:0000256" key="1">
    <source>
        <dbReference type="SAM" id="Phobius"/>
    </source>
</evidence>
<proteinExistence type="predicted"/>
<feature type="transmembrane region" description="Helical" evidence="1">
    <location>
        <begin position="93"/>
        <end position="111"/>
    </location>
</feature>
<sequence length="389" mass="41425">MMRIGAILWIVVAVGNFALQLIVVSAWPVPYVLAEHTVSELGYTSCGPQERASGTLETCSPRHMLLNAGGVVQYSLLGLGGWLLRPLWHRSRLITAGFVAITVGGIAVSVIPGDVNITAHALWALPLLLGGLVVQLLAAAKMRRSSPRLAAFSAVTGLISVAGTIWLGFALSGAGLIGYAERVSAETIYLWLFVIGLAVLIRPGLRSGASDRRHGSAGFGTVRLRTGRSFGWPGEGTPDAPVPVDGMGIASGDPPPLLTSSRLAAQVTGVERLRTDDPKRLGRLRRQVRVGMDLESATLVLHPRDHDIGHHSSKHELGFVVQASPSRGQVPGIPGAGEGHSRLDRQRESRAVLIGVQHGIPPFCSTEPIASPVLRRLERPDRRAGLRRS</sequence>